<evidence type="ECO:0000256" key="1">
    <source>
        <dbReference type="SAM" id="Phobius"/>
    </source>
</evidence>
<gene>
    <name evidence="2" type="ORF">H2O64_15245</name>
</gene>
<reference evidence="2 3" key="1">
    <citation type="submission" date="2020-07" db="EMBL/GenBank/DDBJ databases">
        <title>Description of Kordia aestuariivivens sp. nov., isolated from a tidal flat.</title>
        <authorList>
            <person name="Park S."/>
            <person name="Yoon J.-H."/>
        </authorList>
    </citation>
    <scope>NUCLEOTIDE SEQUENCE [LARGE SCALE GENOMIC DNA]</scope>
    <source>
        <strain evidence="2 3">YSTF-M3</strain>
    </source>
</reference>
<evidence type="ECO:0008006" key="4">
    <source>
        <dbReference type="Google" id="ProtNLM"/>
    </source>
</evidence>
<sequence>METFRGFIVLIGIISVIISFYFGKMEVISQSEIKYNVTTTTSHSGMNGGAIGFGLISGMSFIAIAITFIGREENDYTKHR</sequence>
<keyword evidence="1" id="KW-1133">Transmembrane helix</keyword>
<dbReference type="Proteomes" id="UP000619238">
    <property type="component" value="Unassembled WGS sequence"/>
</dbReference>
<feature type="transmembrane region" description="Helical" evidence="1">
    <location>
        <begin position="50"/>
        <end position="70"/>
    </location>
</feature>
<accession>A0ABR7QBS6</accession>
<keyword evidence="1" id="KW-0812">Transmembrane</keyword>
<keyword evidence="1" id="KW-0472">Membrane</keyword>
<comment type="caution">
    <text evidence="2">The sequence shown here is derived from an EMBL/GenBank/DDBJ whole genome shotgun (WGS) entry which is preliminary data.</text>
</comment>
<evidence type="ECO:0000313" key="3">
    <source>
        <dbReference type="Proteomes" id="UP000619238"/>
    </source>
</evidence>
<dbReference type="RefSeq" id="WP_187563072.1">
    <property type="nucleotide sequence ID" value="NZ_JACGWS010000009.1"/>
</dbReference>
<protein>
    <recommendedName>
        <fullName evidence="4">DUF3185 family protein</fullName>
    </recommendedName>
</protein>
<keyword evidence="3" id="KW-1185">Reference proteome</keyword>
<dbReference type="EMBL" id="JACGWS010000009">
    <property type="protein sequence ID" value="MBC8756032.1"/>
    <property type="molecule type" value="Genomic_DNA"/>
</dbReference>
<organism evidence="2 3">
    <name type="scientific">Kordia aestuariivivens</name>
    <dbReference type="NCBI Taxonomy" id="2759037"/>
    <lineage>
        <taxon>Bacteria</taxon>
        <taxon>Pseudomonadati</taxon>
        <taxon>Bacteroidota</taxon>
        <taxon>Flavobacteriia</taxon>
        <taxon>Flavobacteriales</taxon>
        <taxon>Flavobacteriaceae</taxon>
        <taxon>Kordia</taxon>
    </lineage>
</organism>
<name>A0ABR7QBS6_9FLAO</name>
<feature type="transmembrane region" description="Helical" evidence="1">
    <location>
        <begin position="7"/>
        <end position="23"/>
    </location>
</feature>
<evidence type="ECO:0000313" key="2">
    <source>
        <dbReference type="EMBL" id="MBC8756032.1"/>
    </source>
</evidence>
<proteinExistence type="predicted"/>